<dbReference type="AlphaFoldDB" id="A0AAV2EE62"/>
<keyword evidence="3" id="KW-1185">Reference proteome</keyword>
<accession>A0AAV2EE62</accession>
<evidence type="ECO:0000313" key="2">
    <source>
        <dbReference type="EMBL" id="CAL1384029.1"/>
    </source>
</evidence>
<dbReference type="Proteomes" id="UP001497516">
    <property type="component" value="Chromosome 4"/>
</dbReference>
<feature type="compositionally biased region" description="Polar residues" evidence="1">
    <location>
        <begin position="45"/>
        <end position="63"/>
    </location>
</feature>
<protein>
    <recommendedName>
        <fullName evidence="4">Reverse transcriptase Ty1/copia-type domain-containing protein</fullName>
    </recommendedName>
</protein>
<feature type="compositionally biased region" description="Acidic residues" evidence="1">
    <location>
        <begin position="130"/>
        <end position="140"/>
    </location>
</feature>
<evidence type="ECO:0008006" key="4">
    <source>
        <dbReference type="Google" id="ProtNLM"/>
    </source>
</evidence>
<name>A0AAV2EE62_9ROSI</name>
<reference evidence="2 3" key="1">
    <citation type="submission" date="2024-04" db="EMBL/GenBank/DDBJ databases">
        <authorList>
            <person name="Fracassetti M."/>
        </authorList>
    </citation>
    <scope>NUCLEOTIDE SEQUENCE [LARGE SCALE GENOMIC DNA]</scope>
</reference>
<gene>
    <name evidence="2" type="ORF">LTRI10_LOCUS25264</name>
</gene>
<evidence type="ECO:0000313" key="3">
    <source>
        <dbReference type="Proteomes" id="UP001497516"/>
    </source>
</evidence>
<proteinExistence type="predicted"/>
<sequence length="242" mass="25968">MRIAYHVLFLEHVMYYSISSQDKQSHADSLEFLSFVPSFDEPNTAGDNGTQGGNENSVVLQDTSASSHSSSSSHESSTNSHESSASSHSPGPSLSSSSDAHSSSASSSSTSGSSSGGSQGGSLNMVGGGEENEVNNDEESAGLRRSNLSTKGQPQLRLHDYVGFATIPVFIPKSYAQAVSHPEWELAMQEESNALDANHTWELVPRTLDMSVIDSRWVYIIKVHPDGSIERFKARVVARGFL</sequence>
<dbReference type="EMBL" id="OZ034817">
    <property type="protein sequence ID" value="CAL1384029.1"/>
    <property type="molecule type" value="Genomic_DNA"/>
</dbReference>
<evidence type="ECO:0000256" key="1">
    <source>
        <dbReference type="SAM" id="MobiDB-lite"/>
    </source>
</evidence>
<feature type="compositionally biased region" description="Low complexity" evidence="1">
    <location>
        <begin position="64"/>
        <end position="113"/>
    </location>
</feature>
<feature type="region of interest" description="Disordered" evidence="1">
    <location>
        <begin position="41"/>
        <end position="152"/>
    </location>
</feature>
<organism evidence="2 3">
    <name type="scientific">Linum trigynum</name>
    <dbReference type="NCBI Taxonomy" id="586398"/>
    <lineage>
        <taxon>Eukaryota</taxon>
        <taxon>Viridiplantae</taxon>
        <taxon>Streptophyta</taxon>
        <taxon>Embryophyta</taxon>
        <taxon>Tracheophyta</taxon>
        <taxon>Spermatophyta</taxon>
        <taxon>Magnoliopsida</taxon>
        <taxon>eudicotyledons</taxon>
        <taxon>Gunneridae</taxon>
        <taxon>Pentapetalae</taxon>
        <taxon>rosids</taxon>
        <taxon>fabids</taxon>
        <taxon>Malpighiales</taxon>
        <taxon>Linaceae</taxon>
        <taxon>Linum</taxon>
    </lineage>
</organism>